<accession>H0R396</accession>
<keyword evidence="7" id="KW-1185">Reference proteome</keyword>
<dbReference type="EMBL" id="BAEH01000091">
    <property type="protein sequence ID" value="GAB19547.1"/>
    <property type="molecule type" value="Genomic_DNA"/>
</dbReference>
<reference evidence="6 7" key="1">
    <citation type="submission" date="2011-12" db="EMBL/GenBank/DDBJ databases">
        <title>Whole genome shotgun sequence of Gordonia effusa NBRC 100432.</title>
        <authorList>
            <person name="Yoshida I."/>
            <person name="Takarada H."/>
            <person name="Hosoyama A."/>
            <person name="Tsuchikane K."/>
            <person name="Katsumata H."/>
            <person name="Yamazaki S."/>
            <person name="Fujita N."/>
        </authorList>
    </citation>
    <scope>NUCLEOTIDE SEQUENCE [LARGE SCALE GENOMIC DNA]</scope>
    <source>
        <strain evidence="6 7">NBRC 100432</strain>
    </source>
</reference>
<sequence length="288" mass="30322">MVAITIRIQHGTTDRALVQPALGGMHKTFAAVTWIRLILGLTPSSELTTVVRMTRSAQLGHRTWPEFDGAGVVVLVPIGATEQHGEHLPLSTDTQVAQAVADAVVADAQLDSLVVAPAINYGASGEHEGFPGTISVGRDALSLMLVEYGRSVCRWASRVVFVNGHGGNVPTLIDAVGRLRYEGRDVAWFPCAPARGDAHAGRTETSLLLAISPALVVTERARAGNTTPITDLMKDIAQQGICAVSPNGVLGDPAGANEAEGRQLIAGMTGALSRRLDAWQIDDRGMLA</sequence>
<dbReference type="GO" id="GO:0009231">
    <property type="term" value="P:riboflavin biosynthetic process"/>
    <property type="evidence" value="ECO:0007669"/>
    <property type="project" value="TreeGrafter"/>
</dbReference>
<dbReference type="SUPFAM" id="SSF102215">
    <property type="entry name" value="Creatininase"/>
    <property type="match status" value="1"/>
</dbReference>
<dbReference type="AlphaFoldDB" id="H0R396"/>
<evidence type="ECO:0000313" key="6">
    <source>
        <dbReference type="EMBL" id="GAB19547.1"/>
    </source>
</evidence>
<organism evidence="6 7">
    <name type="scientific">Gordonia effusa NBRC 100432</name>
    <dbReference type="NCBI Taxonomy" id="1077974"/>
    <lineage>
        <taxon>Bacteria</taxon>
        <taxon>Bacillati</taxon>
        <taxon>Actinomycetota</taxon>
        <taxon>Actinomycetes</taxon>
        <taxon>Mycobacteriales</taxon>
        <taxon>Gordoniaceae</taxon>
        <taxon>Gordonia</taxon>
    </lineage>
</organism>
<dbReference type="eggNOG" id="COG1402">
    <property type="taxonomic scope" value="Bacteria"/>
</dbReference>
<evidence type="ECO:0000256" key="2">
    <source>
        <dbReference type="ARBA" id="ARBA00022723"/>
    </source>
</evidence>
<keyword evidence="2" id="KW-0479">Metal-binding</keyword>
<evidence type="ECO:0000256" key="1">
    <source>
        <dbReference type="ARBA" id="ARBA00001947"/>
    </source>
</evidence>
<dbReference type="GO" id="GO:0016811">
    <property type="term" value="F:hydrolase activity, acting on carbon-nitrogen (but not peptide) bonds, in linear amides"/>
    <property type="evidence" value="ECO:0007669"/>
    <property type="project" value="TreeGrafter"/>
</dbReference>
<dbReference type="Proteomes" id="UP000035034">
    <property type="component" value="Unassembled WGS sequence"/>
</dbReference>
<comment type="cofactor">
    <cofactor evidence="1">
        <name>Zn(2+)</name>
        <dbReference type="ChEBI" id="CHEBI:29105"/>
    </cofactor>
</comment>
<evidence type="ECO:0000256" key="4">
    <source>
        <dbReference type="ARBA" id="ARBA00022833"/>
    </source>
</evidence>
<dbReference type="NCBIfam" id="TIGR03964">
    <property type="entry name" value="mycofact_creat"/>
    <property type="match status" value="1"/>
</dbReference>
<dbReference type="STRING" id="1077974.GOEFS_091_00390"/>
<name>H0R396_9ACTN</name>
<evidence type="ECO:0000256" key="5">
    <source>
        <dbReference type="ARBA" id="ARBA00024029"/>
    </source>
</evidence>
<comment type="similarity">
    <text evidence="5">Belongs to the creatininase superfamily.</text>
</comment>
<proteinExistence type="inferred from homology"/>
<dbReference type="PANTHER" id="PTHR35005:SF1">
    <property type="entry name" value="2-AMINO-5-FORMYLAMINO-6-RIBOSYLAMINOPYRIMIDIN-4(3H)-ONE 5'-MONOPHOSPHATE DEFORMYLASE"/>
    <property type="match status" value="1"/>
</dbReference>
<dbReference type="InterPro" id="IPR023871">
    <property type="entry name" value="MftE"/>
</dbReference>
<dbReference type="InterPro" id="IPR024087">
    <property type="entry name" value="Creatininase-like_sf"/>
</dbReference>
<comment type="caution">
    <text evidence="6">The sequence shown here is derived from an EMBL/GenBank/DDBJ whole genome shotgun (WGS) entry which is preliminary data.</text>
</comment>
<keyword evidence="3" id="KW-0378">Hydrolase</keyword>
<evidence type="ECO:0000313" key="7">
    <source>
        <dbReference type="Proteomes" id="UP000035034"/>
    </source>
</evidence>
<keyword evidence="4" id="KW-0862">Zinc</keyword>
<protein>
    <submittedName>
        <fullName evidence="6">Creatininase family protein</fullName>
    </submittedName>
</protein>
<evidence type="ECO:0000256" key="3">
    <source>
        <dbReference type="ARBA" id="ARBA00022801"/>
    </source>
</evidence>
<dbReference type="Gene3D" id="3.40.50.10310">
    <property type="entry name" value="Creatininase"/>
    <property type="match status" value="1"/>
</dbReference>
<dbReference type="GO" id="GO:0046872">
    <property type="term" value="F:metal ion binding"/>
    <property type="evidence" value="ECO:0007669"/>
    <property type="project" value="UniProtKB-KW"/>
</dbReference>
<dbReference type="Pfam" id="PF02633">
    <property type="entry name" value="Creatininase"/>
    <property type="match status" value="1"/>
</dbReference>
<gene>
    <name evidence="6" type="ORF">GOEFS_091_00390</name>
</gene>
<dbReference type="InterPro" id="IPR003785">
    <property type="entry name" value="Creatininase/forma_Hydrolase"/>
</dbReference>
<dbReference type="PANTHER" id="PTHR35005">
    <property type="entry name" value="3-DEHYDRO-SCYLLO-INOSOSE HYDROLASE"/>
    <property type="match status" value="1"/>
</dbReference>